<dbReference type="GeneTree" id="ENSGT00940000157279"/>
<evidence type="ECO:0000313" key="3">
    <source>
        <dbReference type="Ensembl" id="ENSABRP00000003076.1"/>
    </source>
</evidence>
<dbReference type="Ensembl" id="ENSABRT00000004479.1">
    <property type="protein sequence ID" value="ENSABRP00000003076.1"/>
    <property type="gene ID" value="ENSABRG00000002852.1"/>
</dbReference>
<keyword evidence="4" id="KW-1185">Reference proteome</keyword>
<feature type="domain" description="SCA7" evidence="2">
    <location>
        <begin position="187"/>
        <end position="254"/>
    </location>
</feature>
<evidence type="ECO:0000313" key="4">
    <source>
        <dbReference type="Proteomes" id="UP000694426"/>
    </source>
</evidence>
<dbReference type="InterPro" id="IPR052237">
    <property type="entry name" value="Ataxin-7-like_regulator"/>
</dbReference>
<feature type="compositionally biased region" description="Polar residues" evidence="1">
    <location>
        <begin position="271"/>
        <end position="289"/>
    </location>
</feature>
<dbReference type="InterPro" id="IPR013243">
    <property type="entry name" value="SCA7_dom"/>
</dbReference>
<dbReference type="Pfam" id="PF08313">
    <property type="entry name" value="SCA7"/>
    <property type="match status" value="1"/>
</dbReference>
<feature type="compositionally biased region" description="Acidic residues" evidence="1">
    <location>
        <begin position="346"/>
        <end position="355"/>
    </location>
</feature>
<dbReference type="Proteomes" id="UP000694426">
    <property type="component" value="Unplaced"/>
</dbReference>
<feature type="compositionally biased region" description="Pro residues" evidence="1">
    <location>
        <begin position="295"/>
        <end position="311"/>
    </location>
</feature>
<proteinExistence type="predicted"/>
<protein>
    <submittedName>
        <fullName evidence="3">Ataxin 7</fullName>
    </submittedName>
</protein>
<evidence type="ECO:0000256" key="1">
    <source>
        <dbReference type="SAM" id="MobiDB-lite"/>
    </source>
</evidence>
<feature type="region of interest" description="Disordered" evidence="1">
    <location>
        <begin position="494"/>
        <end position="579"/>
    </location>
</feature>
<evidence type="ECO:0000259" key="2">
    <source>
        <dbReference type="PROSITE" id="PS51505"/>
    </source>
</evidence>
<feature type="region of interest" description="Disordered" evidence="1">
    <location>
        <begin position="53"/>
        <end position="118"/>
    </location>
</feature>
<dbReference type="PANTHER" id="PTHR15117">
    <property type="entry name" value="ATAXIN 7 RELATED"/>
    <property type="match status" value="1"/>
</dbReference>
<feature type="compositionally biased region" description="Polar residues" evidence="1">
    <location>
        <begin position="315"/>
        <end position="326"/>
    </location>
</feature>
<dbReference type="PANTHER" id="PTHR15117:SF2">
    <property type="entry name" value="ATAXIN-7"/>
    <property type="match status" value="1"/>
</dbReference>
<gene>
    <name evidence="3" type="primary">ATXN7</name>
</gene>
<accession>A0A8B9BEN1</accession>
<organism evidence="3 4">
    <name type="scientific">Anser brachyrhynchus</name>
    <name type="common">Pink-footed goose</name>
    <dbReference type="NCBI Taxonomy" id="132585"/>
    <lineage>
        <taxon>Eukaryota</taxon>
        <taxon>Metazoa</taxon>
        <taxon>Chordata</taxon>
        <taxon>Craniata</taxon>
        <taxon>Vertebrata</taxon>
        <taxon>Euteleostomi</taxon>
        <taxon>Archelosauria</taxon>
        <taxon>Archosauria</taxon>
        <taxon>Dinosauria</taxon>
        <taxon>Saurischia</taxon>
        <taxon>Theropoda</taxon>
        <taxon>Coelurosauria</taxon>
        <taxon>Aves</taxon>
        <taxon>Neognathae</taxon>
        <taxon>Galloanserae</taxon>
        <taxon>Anseriformes</taxon>
        <taxon>Anatidae</taxon>
        <taxon>Anserinae</taxon>
        <taxon>Anser</taxon>
    </lineage>
</organism>
<sequence>MAAVGERRSLPSPEAMLGQPWSHWVDAAKLHGNDGTALEESFKEYGKNREAMRLCREERRHSSSSKPPLTPPSSSVFSIISSFPSKNKGSTGSGSNRSSSGGTSASSSSNSKLLKLPKDKLQISGNNRLMHPVQHSKVPHDKIMTPSVKVEKIHPKIDGAQLKTAVGPTCSTTKPEENTNNRKFLHKRLSEREFDPDIYCGVIDVETKKPCTRSLTCKTHSLTQRRAVQGRRKRFDVLLAEHKSKTREKELLRHSDHHQQMPPLREPHPSPTKTSQELHQNSHGVTLTESKPLLPNKPKPHPPSLPRPPGCPAQHSGNAPSDSPSVHESPHPPLPAAEPASRLSSDEGECDEKEEPVEKLDCHYSGHHPQPAAFCTFGSRQIGRGYYVFDKRWNHIRCALNFMVEKHLNSQMWKKIPPASSNTTSVRAPHRTNSMPASQYGVSAAGFLLPTTVMSSPALVSPSCMSLNSKSVPSHGTTLNANPSTLGAVDPVCSMQSRQVSSSPSTPTVLSSVPSPMPSKPQKLKSSKSFKPKESSAGSGTCNSTGSVSSSGGSGKKRKNSSALLAPSHSTESFRKNCVVNSGNSGTSYHPSVTSSSHSVGLNCMTSKANSVSLKHDQSGRGPPTGSPAESIKRMSVMMNSSDSTLSLGPFVHQSSELTVNSHSSFSHSHTSLDKLIGKKRKCSPGSSSLNSSSSSSKSNKVAKLSSVNNVHAKHTGAIPGTQGLMNNSLLHQPKARP</sequence>
<name>A0A8B9BEN1_9AVES</name>
<feature type="compositionally biased region" description="Low complexity" evidence="1">
    <location>
        <begin position="64"/>
        <end position="112"/>
    </location>
</feature>
<feature type="region of interest" description="Disordered" evidence="1">
    <location>
        <begin position="246"/>
        <end position="357"/>
    </location>
</feature>
<feature type="compositionally biased region" description="Low complexity" evidence="1">
    <location>
        <begin position="494"/>
        <end position="514"/>
    </location>
</feature>
<feature type="region of interest" description="Disordered" evidence="1">
    <location>
        <begin position="659"/>
        <end position="738"/>
    </location>
</feature>
<feature type="region of interest" description="Disordered" evidence="1">
    <location>
        <begin position="610"/>
        <end position="630"/>
    </location>
</feature>
<feature type="compositionally biased region" description="Basic and acidic residues" evidence="1">
    <location>
        <begin position="246"/>
        <end position="259"/>
    </location>
</feature>
<feature type="compositionally biased region" description="Low complexity" evidence="1">
    <location>
        <begin position="535"/>
        <end position="551"/>
    </location>
</feature>
<dbReference type="Gene3D" id="6.10.140.670">
    <property type="match status" value="1"/>
</dbReference>
<feature type="compositionally biased region" description="Low complexity" evidence="1">
    <location>
        <begin position="687"/>
        <end position="711"/>
    </location>
</feature>
<dbReference type="PROSITE" id="PS51505">
    <property type="entry name" value="SCA7"/>
    <property type="match status" value="1"/>
</dbReference>
<reference evidence="3" key="1">
    <citation type="submission" date="2025-08" db="UniProtKB">
        <authorList>
            <consortium name="Ensembl"/>
        </authorList>
    </citation>
    <scope>IDENTIFICATION</scope>
</reference>
<reference evidence="3" key="2">
    <citation type="submission" date="2025-09" db="UniProtKB">
        <authorList>
            <consortium name="Ensembl"/>
        </authorList>
    </citation>
    <scope>IDENTIFICATION</scope>
</reference>
<dbReference type="AlphaFoldDB" id="A0A8B9BEN1"/>